<evidence type="ECO:0000313" key="4">
    <source>
        <dbReference type="Proteomes" id="UP000468717"/>
    </source>
</evidence>
<feature type="region of interest" description="Disordered" evidence="1">
    <location>
        <begin position="1"/>
        <end position="42"/>
    </location>
</feature>
<feature type="domain" description="Ice-binding protein C-terminal" evidence="2">
    <location>
        <begin position="66"/>
        <end position="88"/>
    </location>
</feature>
<protein>
    <submittedName>
        <fullName evidence="3">PEP-CTERM sorting domain-containing protein</fullName>
    </submittedName>
</protein>
<comment type="caution">
    <text evidence="3">The sequence shown here is derived from an EMBL/GenBank/DDBJ whole genome shotgun (WGS) entry which is preliminary data.</text>
</comment>
<proteinExistence type="predicted"/>
<dbReference type="RefSeq" id="WP_152285040.1">
    <property type="nucleotide sequence ID" value="NZ_WFLI01000052.1"/>
</dbReference>
<sequence length="93" mass="9311">MPPTQMACAPHPALDPASNPALPSSLGDGRSGGGGPAPRGSSIIEPYTPIVILPMMPPTGSSVLPAVPEPQTWAMLLAGLALLAGAKRARHGL</sequence>
<name>A0A6I1HQT9_9BURK</name>
<gene>
    <name evidence="3" type="ORF">GCN75_26640</name>
</gene>
<dbReference type="EMBL" id="WFLI01000052">
    <property type="protein sequence ID" value="KAB8059349.1"/>
    <property type="molecule type" value="Genomic_DNA"/>
</dbReference>
<dbReference type="Proteomes" id="UP000468717">
    <property type="component" value="Unassembled WGS sequence"/>
</dbReference>
<reference evidence="3 4" key="1">
    <citation type="submission" date="2019-10" db="EMBL/GenBank/DDBJ databases">
        <title>Three novel species isolated from a subtropical stream in China.</title>
        <authorList>
            <person name="Lu H."/>
        </authorList>
    </citation>
    <scope>NUCLEOTIDE SEQUENCE [LARGE SCALE GENOMIC DNA]</scope>
    <source>
        <strain evidence="3 4">FT13W</strain>
    </source>
</reference>
<organism evidence="3 4">
    <name type="scientific">Janthinobacterium violaceinigrum</name>
    <dbReference type="NCBI Taxonomy" id="2654252"/>
    <lineage>
        <taxon>Bacteria</taxon>
        <taxon>Pseudomonadati</taxon>
        <taxon>Pseudomonadota</taxon>
        <taxon>Betaproteobacteria</taxon>
        <taxon>Burkholderiales</taxon>
        <taxon>Oxalobacteraceae</taxon>
        <taxon>Janthinobacterium</taxon>
    </lineage>
</organism>
<evidence type="ECO:0000256" key="1">
    <source>
        <dbReference type="SAM" id="MobiDB-lite"/>
    </source>
</evidence>
<accession>A0A6I1HQT9</accession>
<dbReference type="NCBIfam" id="TIGR02595">
    <property type="entry name" value="PEP_CTERM"/>
    <property type="match status" value="1"/>
</dbReference>
<dbReference type="InterPro" id="IPR013424">
    <property type="entry name" value="Ice-binding_C"/>
</dbReference>
<evidence type="ECO:0000259" key="2">
    <source>
        <dbReference type="Pfam" id="PF07589"/>
    </source>
</evidence>
<keyword evidence="4" id="KW-1185">Reference proteome</keyword>
<evidence type="ECO:0000313" key="3">
    <source>
        <dbReference type="EMBL" id="KAB8059349.1"/>
    </source>
</evidence>
<dbReference type="Pfam" id="PF07589">
    <property type="entry name" value="PEP-CTERM"/>
    <property type="match status" value="1"/>
</dbReference>
<dbReference type="AlphaFoldDB" id="A0A6I1HQT9"/>
<dbReference type="NCBIfam" id="NF035944">
    <property type="entry name" value="PEPxxWA-CTERM"/>
    <property type="match status" value="1"/>
</dbReference>